<proteinExistence type="predicted"/>
<dbReference type="RefSeq" id="WP_386811929.1">
    <property type="nucleotide sequence ID" value="NZ_JBHTIH010000003.1"/>
</dbReference>
<evidence type="ECO:0000256" key="1">
    <source>
        <dbReference type="SAM" id="SignalP"/>
    </source>
</evidence>
<name>A0ABW2YKS4_9GAMM</name>
<accession>A0ABW2YKS4</accession>
<dbReference type="Proteomes" id="UP001597090">
    <property type="component" value="Unassembled WGS sequence"/>
</dbReference>
<sequence>MDTVTRWLAPAVMATGLGLATLVPLPARAESGDDLVRVLVDVADVVLRGGTPYYRYGDYGYDDRLIVSRDRYGRPLYYRQVPRGYQYDHRYDHRYTSRQRQVTCNSHGRCKVTYYDPRYDRHRYRYDRRYDDRYYGYYDDRRWRDDD</sequence>
<feature type="signal peptide" evidence="1">
    <location>
        <begin position="1"/>
        <end position="29"/>
    </location>
</feature>
<gene>
    <name evidence="2" type="ORF">ACFQZQ_06370</name>
</gene>
<evidence type="ECO:0000313" key="3">
    <source>
        <dbReference type="Proteomes" id="UP001597090"/>
    </source>
</evidence>
<organism evidence="2 3">
    <name type="scientific">Lysobacter koreensis</name>
    <dbReference type="NCBI Taxonomy" id="266122"/>
    <lineage>
        <taxon>Bacteria</taxon>
        <taxon>Pseudomonadati</taxon>
        <taxon>Pseudomonadota</taxon>
        <taxon>Gammaproteobacteria</taxon>
        <taxon>Lysobacterales</taxon>
        <taxon>Lysobacteraceae</taxon>
        <taxon>Lysobacter</taxon>
    </lineage>
</organism>
<comment type="caution">
    <text evidence="2">The sequence shown here is derived from an EMBL/GenBank/DDBJ whole genome shotgun (WGS) entry which is preliminary data.</text>
</comment>
<evidence type="ECO:0000313" key="2">
    <source>
        <dbReference type="EMBL" id="MFD0738903.1"/>
    </source>
</evidence>
<protein>
    <submittedName>
        <fullName evidence="2">Uncharacterized protein</fullName>
    </submittedName>
</protein>
<feature type="chain" id="PRO_5046518553" evidence="1">
    <location>
        <begin position="30"/>
        <end position="147"/>
    </location>
</feature>
<keyword evidence="1" id="KW-0732">Signal</keyword>
<reference evidence="3" key="1">
    <citation type="journal article" date="2019" name="Int. J. Syst. Evol. Microbiol.">
        <title>The Global Catalogue of Microorganisms (GCM) 10K type strain sequencing project: providing services to taxonomists for standard genome sequencing and annotation.</title>
        <authorList>
            <consortium name="The Broad Institute Genomics Platform"/>
            <consortium name="The Broad Institute Genome Sequencing Center for Infectious Disease"/>
            <person name="Wu L."/>
            <person name="Ma J."/>
        </authorList>
    </citation>
    <scope>NUCLEOTIDE SEQUENCE [LARGE SCALE GENOMIC DNA]</scope>
    <source>
        <strain evidence="3">CCUG 55491</strain>
    </source>
</reference>
<dbReference type="EMBL" id="JBHTIH010000003">
    <property type="protein sequence ID" value="MFD0738903.1"/>
    <property type="molecule type" value="Genomic_DNA"/>
</dbReference>
<keyword evidence="3" id="KW-1185">Reference proteome</keyword>